<sequence>MSKALATGFILDDYEHANGGHARPAVRAAAIGCWLGLRMRSTKRFIAVAIATGLVSGGSGAAIPASALAAPEPLARKPGVYRVTTQAVRTHSGPGSTYGVTGVHKAGMLLAASGRNSKGWTEVFLSTGGSAWIKSVHLTRATGTVYKVQAQPGANFRSGPGTNFRQKGFLKHGVIVPGTGNTKRKWAQLLLSSGELVWASTRYIVLMNATLTAPAHAGPPAADAPEDPPKEKRTR</sequence>
<evidence type="ECO:0008006" key="5">
    <source>
        <dbReference type="Google" id="ProtNLM"/>
    </source>
</evidence>
<feature type="region of interest" description="Disordered" evidence="1">
    <location>
        <begin position="215"/>
        <end position="235"/>
    </location>
</feature>
<feature type="transmembrane region" description="Helical" evidence="2">
    <location>
        <begin position="45"/>
        <end position="68"/>
    </location>
</feature>
<name>A0ABN3PR45_9ACTN</name>
<gene>
    <name evidence="3" type="ORF">GCM10010411_32220</name>
</gene>
<reference evidence="3 4" key="1">
    <citation type="journal article" date="2019" name="Int. J. Syst. Evol. Microbiol.">
        <title>The Global Catalogue of Microorganisms (GCM) 10K type strain sequencing project: providing services to taxonomists for standard genome sequencing and annotation.</title>
        <authorList>
            <consortium name="The Broad Institute Genomics Platform"/>
            <consortium name="The Broad Institute Genome Sequencing Center for Infectious Disease"/>
            <person name="Wu L."/>
            <person name="Ma J."/>
        </authorList>
    </citation>
    <scope>NUCLEOTIDE SEQUENCE [LARGE SCALE GENOMIC DNA]</scope>
    <source>
        <strain evidence="3 4">JCM 6833</strain>
    </source>
</reference>
<evidence type="ECO:0000313" key="3">
    <source>
        <dbReference type="EMBL" id="GAA2596327.1"/>
    </source>
</evidence>
<dbReference type="Proteomes" id="UP001501509">
    <property type="component" value="Unassembled WGS sequence"/>
</dbReference>
<dbReference type="Gene3D" id="2.30.30.40">
    <property type="entry name" value="SH3 Domains"/>
    <property type="match status" value="1"/>
</dbReference>
<keyword evidence="2" id="KW-0472">Membrane</keyword>
<evidence type="ECO:0000256" key="1">
    <source>
        <dbReference type="SAM" id="MobiDB-lite"/>
    </source>
</evidence>
<protein>
    <recommendedName>
        <fullName evidence="5">SH3b domain-containing protein</fullName>
    </recommendedName>
</protein>
<proteinExistence type="predicted"/>
<keyword evidence="2" id="KW-0812">Transmembrane</keyword>
<accession>A0ABN3PR45</accession>
<keyword evidence="2" id="KW-1133">Transmembrane helix</keyword>
<dbReference type="EMBL" id="BAAATD010000004">
    <property type="protein sequence ID" value="GAA2596327.1"/>
    <property type="molecule type" value="Genomic_DNA"/>
</dbReference>
<evidence type="ECO:0000313" key="4">
    <source>
        <dbReference type="Proteomes" id="UP001501509"/>
    </source>
</evidence>
<evidence type="ECO:0000256" key="2">
    <source>
        <dbReference type="SAM" id="Phobius"/>
    </source>
</evidence>
<organism evidence="3 4">
    <name type="scientific">Actinomadura fulvescens</name>
    <dbReference type="NCBI Taxonomy" id="46160"/>
    <lineage>
        <taxon>Bacteria</taxon>
        <taxon>Bacillati</taxon>
        <taxon>Actinomycetota</taxon>
        <taxon>Actinomycetes</taxon>
        <taxon>Streptosporangiales</taxon>
        <taxon>Thermomonosporaceae</taxon>
        <taxon>Actinomadura</taxon>
    </lineage>
</organism>
<keyword evidence="4" id="KW-1185">Reference proteome</keyword>
<comment type="caution">
    <text evidence="3">The sequence shown here is derived from an EMBL/GenBank/DDBJ whole genome shotgun (WGS) entry which is preliminary data.</text>
</comment>